<sequence length="41" mass="4922">MRVIYRQHGFGKCVEQRTLVLEMPVERWLLHPEALSQSARR</sequence>
<dbReference type="EMBL" id="MF344568">
    <property type="protein sequence ID" value="AVE20493.1"/>
    <property type="molecule type" value="Genomic_DNA"/>
</dbReference>
<geneLocation type="plasmid" evidence="1">
    <name>p727-IMP</name>
</geneLocation>
<protein>
    <submittedName>
        <fullName evidence="1">Uncharacterized protein</fullName>
    </submittedName>
</protein>
<reference evidence="1" key="1">
    <citation type="submission" date="2017-06" db="EMBL/GenBank/DDBJ databases">
        <title>Complete sequence of p727-IMP from clinical Pseudomonas aeruginosa.</title>
        <authorList>
            <person name="Yuan M."/>
            <person name="Feng J.2nd."/>
            <person name="Zhan Z.3rd."/>
            <person name="Jiang X.4th."/>
            <person name="Zhang D.5th."/>
            <person name="Chen X.6th."/>
            <person name="Zhao X."/>
            <person name="Che J."/>
            <person name="Lu J."/>
            <person name="Xu J."/>
            <person name="Li J."/>
            <person name="Zhou D."/>
        </authorList>
    </citation>
    <scope>NUCLEOTIDE SEQUENCE</scope>
    <source>
        <plasmid evidence="1">p727-IMP</plasmid>
    </source>
</reference>
<name>A0A2L1KE31_PSEAI</name>
<organism evidence="1">
    <name type="scientific">Pseudomonas aeruginosa</name>
    <dbReference type="NCBI Taxonomy" id="287"/>
    <lineage>
        <taxon>Bacteria</taxon>
        <taxon>Pseudomonadati</taxon>
        <taxon>Pseudomonadota</taxon>
        <taxon>Gammaproteobacteria</taxon>
        <taxon>Pseudomonadales</taxon>
        <taxon>Pseudomonadaceae</taxon>
        <taxon>Pseudomonas</taxon>
    </lineage>
</organism>
<accession>A0A2L1KE31</accession>
<evidence type="ECO:0000313" key="1">
    <source>
        <dbReference type="EMBL" id="AVE20493.1"/>
    </source>
</evidence>
<dbReference type="AlphaFoldDB" id="A0A2L1KE31"/>
<keyword evidence="1" id="KW-0614">Plasmid</keyword>
<proteinExistence type="predicted"/>